<dbReference type="AlphaFoldDB" id="A0A2I1I1C1"/>
<dbReference type="EMBL" id="PKKM01000004">
    <property type="protein sequence ID" value="PKY64934.1"/>
    <property type="molecule type" value="Genomic_DNA"/>
</dbReference>
<dbReference type="Proteomes" id="UP000234198">
    <property type="component" value="Unassembled WGS sequence"/>
</dbReference>
<gene>
    <name evidence="1" type="ORF">CYJ22_03715</name>
</gene>
<dbReference type="RefSeq" id="WP_101601317.1">
    <property type="nucleotide sequence ID" value="NZ_PKKM01000004.1"/>
</dbReference>
<evidence type="ECO:0000313" key="2">
    <source>
        <dbReference type="Proteomes" id="UP000234198"/>
    </source>
</evidence>
<comment type="caution">
    <text evidence="1">The sequence shown here is derived from an EMBL/GenBank/DDBJ whole genome shotgun (WGS) entry which is preliminary data.</text>
</comment>
<accession>A0A2I1I1C1</accession>
<proteinExistence type="predicted"/>
<evidence type="ECO:0000313" key="1">
    <source>
        <dbReference type="EMBL" id="PKY64934.1"/>
    </source>
</evidence>
<protein>
    <submittedName>
        <fullName evidence="1">Glycogen debranching protein</fullName>
    </submittedName>
</protein>
<name>A0A2I1I1C1_9ACTO</name>
<organism evidence="1 2">
    <name type="scientific">Schaalia odontolytica</name>
    <dbReference type="NCBI Taxonomy" id="1660"/>
    <lineage>
        <taxon>Bacteria</taxon>
        <taxon>Bacillati</taxon>
        <taxon>Actinomycetota</taxon>
        <taxon>Actinomycetes</taxon>
        <taxon>Actinomycetales</taxon>
        <taxon>Actinomycetaceae</taxon>
        <taxon>Schaalia</taxon>
    </lineage>
</organism>
<reference evidence="1 2" key="1">
    <citation type="submission" date="2017-12" db="EMBL/GenBank/DDBJ databases">
        <title>Phylogenetic diversity of female urinary microbiome.</title>
        <authorList>
            <person name="Thomas-White K."/>
            <person name="Wolfe A.J."/>
        </authorList>
    </citation>
    <scope>NUCLEOTIDE SEQUENCE [LARGE SCALE GENOMIC DNA]</scope>
    <source>
        <strain evidence="1 2">UMB0018</strain>
    </source>
</reference>
<sequence length="175" mass="20141">MAFLDEYAAVMNRHARVKVRNGFKWGRTGLSIDNAFSESAVLWLEDGHYCFDEEERGQVRTQGFFNSASMELTQKVMVNYTASILRHSLGLQTLGVPIRGDELPVGWVLEERPTWRYVALDGPNGEHLEFYSMSERYCVSLAWLYDVTPSELLNAYMIPDGGPLLRRWLGRPYLR</sequence>